<dbReference type="GO" id="GO:0017000">
    <property type="term" value="P:antibiotic biosynthetic process"/>
    <property type="evidence" value="ECO:0007669"/>
    <property type="project" value="UniProtKB-ARBA"/>
</dbReference>
<organism evidence="3 4">
    <name type="scientific">Penicillium chermesinum</name>
    <dbReference type="NCBI Taxonomy" id="63820"/>
    <lineage>
        <taxon>Eukaryota</taxon>
        <taxon>Fungi</taxon>
        <taxon>Dikarya</taxon>
        <taxon>Ascomycota</taxon>
        <taxon>Pezizomycotina</taxon>
        <taxon>Eurotiomycetes</taxon>
        <taxon>Eurotiomycetidae</taxon>
        <taxon>Eurotiales</taxon>
        <taxon>Aspergillaceae</taxon>
        <taxon>Penicillium</taxon>
    </lineage>
</organism>
<gene>
    <name evidence="3" type="ORF">N7468_009974</name>
</gene>
<dbReference type="Proteomes" id="UP001150941">
    <property type="component" value="Unassembled WGS sequence"/>
</dbReference>
<feature type="chain" id="PRO_5040897155" description="AB hydrolase-1 domain-containing protein" evidence="1">
    <location>
        <begin position="18"/>
        <end position="376"/>
    </location>
</feature>
<evidence type="ECO:0000313" key="3">
    <source>
        <dbReference type="EMBL" id="KAJ5216966.1"/>
    </source>
</evidence>
<feature type="domain" description="AB hydrolase-1" evidence="2">
    <location>
        <begin position="98"/>
        <end position="356"/>
    </location>
</feature>
<dbReference type="RefSeq" id="XP_058325837.1">
    <property type="nucleotide sequence ID" value="XM_058479269.1"/>
</dbReference>
<keyword evidence="4" id="KW-1185">Reference proteome</keyword>
<feature type="signal peptide" evidence="1">
    <location>
        <begin position="1"/>
        <end position="17"/>
    </location>
</feature>
<protein>
    <recommendedName>
        <fullName evidence="2">AB hydrolase-1 domain-containing protein</fullName>
    </recommendedName>
</protein>
<dbReference type="Pfam" id="PF12697">
    <property type="entry name" value="Abhydrolase_6"/>
    <property type="match status" value="1"/>
</dbReference>
<dbReference type="InterPro" id="IPR029058">
    <property type="entry name" value="AB_hydrolase_fold"/>
</dbReference>
<accession>A0A9W9TC04</accession>
<dbReference type="SUPFAM" id="SSF53474">
    <property type="entry name" value="alpha/beta-Hydrolases"/>
    <property type="match status" value="1"/>
</dbReference>
<name>A0A9W9TC04_9EURO</name>
<dbReference type="Gene3D" id="3.40.50.1820">
    <property type="entry name" value="alpha/beta hydrolase"/>
    <property type="match status" value="1"/>
</dbReference>
<dbReference type="EMBL" id="JAPQKS010000008">
    <property type="protein sequence ID" value="KAJ5216966.1"/>
    <property type="molecule type" value="Genomic_DNA"/>
</dbReference>
<dbReference type="GO" id="GO:0072330">
    <property type="term" value="P:monocarboxylic acid biosynthetic process"/>
    <property type="evidence" value="ECO:0007669"/>
    <property type="project" value="UniProtKB-ARBA"/>
</dbReference>
<keyword evidence="1" id="KW-0732">Signal</keyword>
<dbReference type="InterPro" id="IPR000073">
    <property type="entry name" value="AB_hydrolase_1"/>
</dbReference>
<dbReference type="OrthoDB" id="190201at2759"/>
<reference evidence="3" key="2">
    <citation type="journal article" date="2023" name="IMA Fungus">
        <title>Comparative genomic study of the Penicillium genus elucidates a diverse pangenome and 15 lateral gene transfer events.</title>
        <authorList>
            <person name="Petersen C."/>
            <person name="Sorensen T."/>
            <person name="Nielsen M.R."/>
            <person name="Sondergaard T.E."/>
            <person name="Sorensen J.L."/>
            <person name="Fitzpatrick D.A."/>
            <person name="Frisvad J.C."/>
            <person name="Nielsen K.L."/>
        </authorList>
    </citation>
    <scope>NUCLEOTIDE SEQUENCE</scope>
    <source>
        <strain evidence="3">IBT 19713</strain>
    </source>
</reference>
<evidence type="ECO:0000313" key="4">
    <source>
        <dbReference type="Proteomes" id="UP001150941"/>
    </source>
</evidence>
<evidence type="ECO:0000259" key="2">
    <source>
        <dbReference type="Pfam" id="PF12697"/>
    </source>
</evidence>
<comment type="caution">
    <text evidence="3">The sequence shown here is derived from an EMBL/GenBank/DDBJ whole genome shotgun (WGS) entry which is preliminary data.</text>
</comment>
<proteinExistence type="predicted"/>
<reference evidence="3" key="1">
    <citation type="submission" date="2022-11" db="EMBL/GenBank/DDBJ databases">
        <authorList>
            <person name="Petersen C."/>
        </authorList>
    </citation>
    <scope>NUCLEOTIDE SEQUENCE</scope>
    <source>
        <strain evidence="3">IBT 19713</strain>
    </source>
</reference>
<sequence>MFTKTALWALLAGVSSAKLCQNFTVPVSIATINADFGGVQTPQTNLDATAFVLAATRQGGSGTAGAVTGTKAVSGTYNISAQYCTPNKTADNSYILQILTHGIGADKTYWDVSYNNYNYSYVDYALSHGYHTLSYDRVGIGASSHGDPKNEIQANLEIESLAALTKKARNGELPGIHDKPHKVIHVGHSFGSVQTYAVTAKYPGLSDGIVLTGFSMNSTFLPWFLIGSGFQQARSGKNPQNYTAGYLSPATPSNVEYNFFYPGSFDPKLLALTFQTSQPVTIGELLTIGSAAPLQSNFTGPVLVITGENDIPFCGGDCFATGGAATSIPAASKIAFSAAKAFSAIVPPKTGHGLNWHYTAASTYKQITNFLGQHGL</sequence>
<evidence type="ECO:0000256" key="1">
    <source>
        <dbReference type="SAM" id="SignalP"/>
    </source>
</evidence>
<dbReference type="AlphaFoldDB" id="A0A9W9TC04"/>
<dbReference type="GeneID" id="83206573"/>